<comment type="subunit">
    <text evidence="5">Homoheptamer.</text>
</comment>
<dbReference type="EMBL" id="JARFYN010000025">
    <property type="protein sequence ID" value="MDL2407755.1"/>
    <property type="molecule type" value="Genomic_DNA"/>
</dbReference>
<evidence type="ECO:0000259" key="6">
    <source>
        <dbReference type="PROSITE" id="PS50042"/>
    </source>
</evidence>
<dbReference type="InterPro" id="IPR014710">
    <property type="entry name" value="RmlC-like_jellyroll"/>
</dbReference>
<dbReference type="Gene3D" id="2.30.30.60">
    <property type="match status" value="1"/>
</dbReference>
<evidence type="ECO:0000256" key="4">
    <source>
        <dbReference type="ARBA" id="ARBA00023136"/>
    </source>
</evidence>
<dbReference type="Pfam" id="PF00924">
    <property type="entry name" value="MS_channel_2nd"/>
    <property type="match status" value="1"/>
</dbReference>
<keyword evidence="3 5" id="KW-1133">Transmembrane helix</keyword>
<dbReference type="Gene3D" id="1.10.287.1260">
    <property type="match status" value="1"/>
</dbReference>
<keyword evidence="5" id="KW-0407">Ion channel</keyword>
<keyword evidence="8" id="KW-1185">Reference proteome</keyword>
<reference evidence="7" key="1">
    <citation type="submission" date="2023-06" db="EMBL/GenBank/DDBJ databases">
        <title>Phylogenetic Diversity of Rhizobium strains.</title>
        <authorList>
            <person name="Moura F.T."/>
            <person name="Helene L.C.F."/>
            <person name="Hungria M."/>
        </authorList>
    </citation>
    <scope>NUCLEOTIDE SEQUENCE</scope>
    <source>
        <strain evidence="7">CCGE524</strain>
    </source>
</reference>
<dbReference type="InterPro" id="IPR045275">
    <property type="entry name" value="MscS_archaea/bacteria_type"/>
</dbReference>
<dbReference type="RefSeq" id="WP_285881108.1">
    <property type="nucleotide sequence ID" value="NZ_JARFYN010000025.1"/>
</dbReference>
<dbReference type="SMART" id="SM00100">
    <property type="entry name" value="cNMP"/>
    <property type="match status" value="1"/>
</dbReference>
<feature type="domain" description="Cyclic nucleotide-binding" evidence="6">
    <location>
        <begin position="316"/>
        <end position="418"/>
    </location>
</feature>
<dbReference type="PANTHER" id="PTHR30221">
    <property type="entry name" value="SMALL-CONDUCTANCE MECHANOSENSITIVE CHANNEL"/>
    <property type="match status" value="1"/>
</dbReference>
<keyword evidence="5" id="KW-0997">Cell inner membrane</keyword>
<name>A0ABT7KGL1_9HYPH</name>
<evidence type="ECO:0000256" key="3">
    <source>
        <dbReference type="ARBA" id="ARBA00022989"/>
    </source>
</evidence>
<gene>
    <name evidence="7" type="ORF">PY650_19240</name>
</gene>
<dbReference type="Gene3D" id="2.60.120.10">
    <property type="entry name" value="Jelly Rolls"/>
    <property type="match status" value="1"/>
</dbReference>
<evidence type="ECO:0000256" key="2">
    <source>
        <dbReference type="ARBA" id="ARBA00022692"/>
    </source>
</evidence>
<dbReference type="InterPro" id="IPR016846">
    <property type="entry name" value="cNMP-bd_ion_channel"/>
</dbReference>
<dbReference type="InterPro" id="IPR023408">
    <property type="entry name" value="MscS_beta-dom_sf"/>
</dbReference>
<dbReference type="PIRSF" id="PIRSF026673">
    <property type="entry name" value="UCP026673_ion_chan"/>
    <property type="match status" value="1"/>
</dbReference>
<comment type="caution">
    <text evidence="7">The sequence shown here is derived from an EMBL/GenBank/DDBJ whole genome shotgun (WGS) entry which is preliminary data.</text>
</comment>
<feature type="transmembrane region" description="Helical" evidence="5">
    <location>
        <begin position="54"/>
        <end position="73"/>
    </location>
</feature>
<proteinExistence type="inferred from homology"/>
<keyword evidence="2 5" id="KW-0812">Transmembrane</keyword>
<dbReference type="SUPFAM" id="SSF50182">
    <property type="entry name" value="Sm-like ribonucleoproteins"/>
    <property type="match status" value="1"/>
</dbReference>
<dbReference type="Pfam" id="PF00027">
    <property type="entry name" value="cNMP_binding"/>
    <property type="match status" value="1"/>
</dbReference>
<dbReference type="Proteomes" id="UP001172630">
    <property type="component" value="Unassembled WGS sequence"/>
</dbReference>
<dbReference type="InterPro" id="IPR006685">
    <property type="entry name" value="MscS_channel_2nd"/>
</dbReference>
<keyword evidence="5" id="KW-0813">Transport</keyword>
<keyword evidence="5" id="KW-0406">Ion transport</keyword>
<keyword evidence="4 5" id="KW-0472">Membrane</keyword>
<evidence type="ECO:0000313" key="8">
    <source>
        <dbReference type="Proteomes" id="UP001172630"/>
    </source>
</evidence>
<evidence type="ECO:0000256" key="1">
    <source>
        <dbReference type="ARBA" id="ARBA00004370"/>
    </source>
</evidence>
<evidence type="ECO:0000256" key="5">
    <source>
        <dbReference type="RuleBase" id="RU369025"/>
    </source>
</evidence>
<keyword evidence="5" id="KW-1003">Cell membrane</keyword>
<feature type="transmembrane region" description="Helical" evidence="5">
    <location>
        <begin position="85"/>
        <end position="104"/>
    </location>
</feature>
<dbReference type="InterPro" id="IPR010920">
    <property type="entry name" value="LSM_dom_sf"/>
</dbReference>
<feature type="transmembrane region" description="Helical" evidence="5">
    <location>
        <begin position="12"/>
        <end position="34"/>
    </location>
</feature>
<dbReference type="InterPro" id="IPR018490">
    <property type="entry name" value="cNMP-bd_dom_sf"/>
</dbReference>
<dbReference type="SUPFAM" id="SSF51206">
    <property type="entry name" value="cAMP-binding domain-like"/>
    <property type="match status" value="1"/>
</dbReference>
<dbReference type="PANTHER" id="PTHR30221:SF1">
    <property type="entry name" value="SMALL-CONDUCTANCE MECHANOSENSITIVE CHANNEL"/>
    <property type="match status" value="1"/>
</dbReference>
<protein>
    <recommendedName>
        <fullName evidence="5">Small-conductance mechanosensitive channel</fullName>
    </recommendedName>
</protein>
<accession>A0ABT7KGL1</accession>
<dbReference type="InterPro" id="IPR000595">
    <property type="entry name" value="cNMP-bd_dom"/>
</dbReference>
<comment type="subcellular location">
    <subcellularLocation>
        <location evidence="5">Cell inner membrane</location>
        <topology evidence="5">Multi-pass membrane protein</topology>
    </subcellularLocation>
    <subcellularLocation>
        <location evidence="1">Membrane</location>
    </subcellularLocation>
</comment>
<dbReference type="PROSITE" id="PS50042">
    <property type="entry name" value="CNMP_BINDING_3"/>
    <property type="match status" value="1"/>
</dbReference>
<comment type="function">
    <text evidence="5">Mechanosensitive channel that participates in the regulation of osmotic pressure changes within the cell, opening in response to stretch forces in the membrane lipid bilayer, without the need for other proteins. Contributes to normal resistance to hypoosmotic shock. Forms an ion channel of 1.0 nanosiemens conductance with a slight preference for anions.</text>
</comment>
<organism evidence="7 8">
    <name type="scientific">Rhizobium calliandrae</name>
    <dbReference type="NCBI Taxonomy" id="1312182"/>
    <lineage>
        <taxon>Bacteria</taxon>
        <taxon>Pseudomonadati</taxon>
        <taxon>Pseudomonadota</taxon>
        <taxon>Alphaproteobacteria</taxon>
        <taxon>Hyphomicrobiales</taxon>
        <taxon>Rhizobiaceae</taxon>
        <taxon>Rhizobium/Agrobacterium group</taxon>
        <taxon>Rhizobium</taxon>
    </lineage>
</organism>
<sequence length="468" mass="50904">MLLPNGSLCRFLLNIALFAALTALLLYHGIPPYVAKDVDPGVAAFVTDDVLKTLWWVGGAMVLVSSVRMFLILELKPREGRLLQDLVIALIYVGAAFCISAYVFRLPVGTVIATSGVFAIALGLALQSTLNDVFSGIALNLNRPLSVGDWVVLDETTQGRVVETNWRSTQFLNATGDLVVVPNSVLAKSKITNLSIPNASHGASFRVKLLPTAHPAKILEVMEKVLLSSNEILRTPSASAAITAMDRDAVEIELSFRVTDIARVASARNELFDLVYRHSQAAGLRLATSSPSDPDDKLKPTEPAQHLKRFMDLFSLFDGFTDQEKIDLASNMNRLVFKQGEVIAHKGSTLTSLMLLKSGVAGFFLEDGKSKIEFGRIAPGDLFGERGVLLGMLQVCDVRAISPVIICEIPKARIAAMLHERPAIAEELALLLSARTKAEEAAHKNGIAQPSHNMSTLRSRIRHLFHLP</sequence>
<evidence type="ECO:0000313" key="7">
    <source>
        <dbReference type="EMBL" id="MDL2407755.1"/>
    </source>
</evidence>
<comment type="similarity">
    <text evidence="5">Belongs to the MscS (TC 1.A.23) family.</text>
</comment>
<dbReference type="CDD" id="cd00038">
    <property type="entry name" value="CAP_ED"/>
    <property type="match status" value="1"/>
</dbReference>
<comment type="caution">
    <text evidence="5">Lacks conserved residue(s) required for the propagation of feature annotation.</text>
</comment>